<reference evidence="2" key="1">
    <citation type="journal article" date="2012" name="Nat. Biotechnol.">
        <title>Reference genome sequence of the model plant Setaria.</title>
        <authorList>
            <person name="Bennetzen J.L."/>
            <person name="Schmutz J."/>
            <person name="Wang H."/>
            <person name="Percifield R."/>
            <person name="Hawkins J."/>
            <person name="Pontaroli A.C."/>
            <person name="Estep M."/>
            <person name="Feng L."/>
            <person name="Vaughn J.N."/>
            <person name="Grimwood J."/>
            <person name="Jenkins J."/>
            <person name="Barry K."/>
            <person name="Lindquist E."/>
            <person name="Hellsten U."/>
            <person name="Deshpande S."/>
            <person name="Wang X."/>
            <person name="Wu X."/>
            <person name="Mitros T."/>
            <person name="Triplett J."/>
            <person name="Yang X."/>
            <person name="Ye C.Y."/>
            <person name="Mauro-Herrera M."/>
            <person name="Wang L."/>
            <person name="Li P."/>
            <person name="Sharma M."/>
            <person name="Sharma R."/>
            <person name="Ronald P.C."/>
            <person name="Panaud O."/>
            <person name="Kellogg E.A."/>
            <person name="Brutnell T.P."/>
            <person name="Doust A.N."/>
            <person name="Tuskan G.A."/>
            <person name="Rokhsar D."/>
            <person name="Devos K.M."/>
        </authorList>
    </citation>
    <scope>NUCLEOTIDE SEQUENCE [LARGE SCALE GENOMIC DNA]</scope>
    <source>
        <strain evidence="2">Yugu1</strain>
    </source>
</reference>
<accession>A0A368SJC8</accession>
<feature type="domain" description="KIB1-4 beta-propeller" evidence="1">
    <location>
        <begin position="158"/>
        <end position="408"/>
    </location>
</feature>
<sequence length="546" mass="61514">MHIAFRALPSIDLDYNREFFASPTSDRVLCHLARRPLIDPTTAHIHSLVCWIRTYGDSRMAAPLPTSATLFPDMSAASPWASSLPEDLVRLVASRLLAGDLLDYVRFRAVCAPWRSSTASPRGRGVVDPRFHPRRWMMLSEGGGLYPGHPKLQGYVRFFNLDTGAFVRVHMPLFEDHCVLDSFNGLLVLQRDDDTAIRLLHPFTGDILDLPPLKTLLPQMHEVFPHLSSRKKLPYLRSISTAATFADDGVVTVMLALRRTRRVAVATSQDHQWTMSTWYYVINRAPFPYQSKIYVVHDLGGDHSAKIFQIDTPLPGEVLQPPKLIVKSTADKLRGPVFLVECDSEVLVIGYSKNLSSKLLVYKLADIVMEKYTPMTSIGDKAIFLQQRTLSASAKALPTLVGGTIMYFHPREHQLVQYHLSSGSWSPAMDQCSLRGTEPGPCSFIQHIYTCCSCKHWNKGLMCRWWKYPAEWIRWPVKGKLRQGVSCLSIVHFAKCFGVQTSVFLPKPDVFFYSYQLIAETNMSPIYTAHGSDACFSCLLFAGVNN</sequence>
<proteinExistence type="predicted"/>
<dbReference type="EMBL" id="CM003536">
    <property type="protein sequence ID" value="RCV42454.1"/>
    <property type="molecule type" value="Genomic_DNA"/>
</dbReference>
<dbReference type="PANTHER" id="PTHR33165">
    <property type="entry name" value="F-BOX DOMAIN CONTAINING PROTEIN-LIKE-RELATED"/>
    <property type="match status" value="1"/>
</dbReference>
<protein>
    <recommendedName>
        <fullName evidence="1">KIB1-4 beta-propeller domain-containing protein</fullName>
    </recommendedName>
</protein>
<gene>
    <name evidence="2" type="ORF">SETIT_9G217800v2</name>
</gene>
<dbReference type="InterPro" id="IPR005174">
    <property type="entry name" value="KIB1-4_b-propeller"/>
</dbReference>
<reference evidence="2" key="2">
    <citation type="submission" date="2015-07" db="EMBL/GenBank/DDBJ databases">
        <authorList>
            <person name="Noorani M."/>
        </authorList>
    </citation>
    <scope>NUCLEOTIDE SEQUENCE</scope>
    <source>
        <strain evidence="2">Yugu1</strain>
    </source>
</reference>
<name>A0A368SJC8_SETIT</name>
<evidence type="ECO:0000313" key="2">
    <source>
        <dbReference type="EMBL" id="RCV42454.1"/>
    </source>
</evidence>
<dbReference type="PANTHER" id="PTHR33165:SF98">
    <property type="entry name" value="F-BOX DOMAIN-CONTAINING PROTEIN"/>
    <property type="match status" value="1"/>
</dbReference>
<dbReference type="OrthoDB" id="667156at2759"/>
<dbReference type="Pfam" id="PF03478">
    <property type="entry name" value="Beta-prop_KIB1-4"/>
    <property type="match status" value="1"/>
</dbReference>
<dbReference type="AlphaFoldDB" id="A0A368SJC8"/>
<evidence type="ECO:0000259" key="1">
    <source>
        <dbReference type="Pfam" id="PF03478"/>
    </source>
</evidence>
<organism evidence="2">
    <name type="scientific">Setaria italica</name>
    <name type="common">Foxtail millet</name>
    <name type="synonym">Panicum italicum</name>
    <dbReference type="NCBI Taxonomy" id="4555"/>
    <lineage>
        <taxon>Eukaryota</taxon>
        <taxon>Viridiplantae</taxon>
        <taxon>Streptophyta</taxon>
        <taxon>Embryophyta</taxon>
        <taxon>Tracheophyta</taxon>
        <taxon>Spermatophyta</taxon>
        <taxon>Magnoliopsida</taxon>
        <taxon>Liliopsida</taxon>
        <taxon>Poales</taxon>
        <taxon>Poaceae</taxon>
        <taxon>PACMAD clade</taxon>
        <taxon>Panicoideae</taxon>
        <taxon>Panicodae</taxon>
        <taxon>Paniceae</taxon>
        <taxon>Cenchrinae</taxon>
        <taxon>Setaria</taxon>
    </lineage>
</organism>